<evidence type="ECO:0000313" key="1">
    <source>
        <dbReference type="EMBL" id="KUK67060.1"/>
    </source>
</evidence>
<accession>A0A124FU03</accession>
<dbReference type="AlphaFoldDB" id="A0A124FU03"/>
<dbReference type="Proteomes" id="UP000053469">
    <property type="component" value="Unassembled WGS sequence"/>
</dbReference>
<gene>
    <name evidence="1" type="ORF">XD87_0358</name>
</gene>
<proteinExistence type="predicted"/>
<name>A0A124FU03_9BACT</name>
<dbReference type="EMBL" id="LGGI01000045">
    <property type="protein sequence ID" value="KUK67060.1"/>
    <property type="molecule type" value="Genomic_DNA"/>
</dbReference>
<evidence type="ECO:0000313" key="2">
    <source>
        <dbReference type="Proteomes" id="UP000053469"/>
    </source>
</evidence>
<protein>
    <submittedName>
        <fullName evidence="1">Uncharacterized protein</fullName>
    </submittedName>
</protein>
<organism evidence="1 2">
    <name type="scientific">candidate division WS6 bacterium 36_33</name>
    <dbReference type="NCBI Taxonomy" id="1641388"/>
    <lineage>
        <taxon>Bacteria</taxon>
        <taxon>Candidatus Dojkabacteria</taxon>
    </lineage>
</organism>
<comment type="caution">
    <text evidence="1">The sequence shown here is derived from an EMBL/GenBank/DDBJ whole genome shotgun (WGS) entry which is preliminary data.</text>
</comment>
<reference evidence="2" key="1">
    <citation type="journal article" date="2015" name="MBio">
        <title>Genome-Resolved Metagenomic Analysis Reveals Roles for Candidate Phyla and Other Microbial Community Members in Biogeochemical Transformations in Oil Reservoirs.</title>
        <authorList>
            <person name="Hu P."/>
            <person name="Tom L."/>
            <person name="Singh A."/>
            <person name="Thomas B.C."/>
            <person name="Baker B.J."/>
            <person name="Piceno Y.M."/>
            <person name="Andersen G.L."/>
            <person name="Banfield J.F."/>
        </authorList>
    </citation>
    <scope>NUCLEOTIDE SEQUENCE [LARGE SCALE GENOMIC DNA]</scope>
</reference>
<sequence length="72" mass="8488">MVVVNTMGKNTEPDAPRIAEARAFMSVLREKVVVAEAFEESARRRDVACITRLFGEIRYDPQYDYKKYRSWR</sequence>